<dbReference type="PANTHER" id="PTHR42988:SF2">
    <property type="entry name" value="CYCLIC NUCLEOTIDE PHOSPHODIESTERASE CBUA0032-RELATED"/>
    <property type="match status" value="1"/>
</dbReference>
<dbReference type="RefSeq" id="WP_094991934.1">
    <property type="nucleotide sequence ID" value="NZ_NQKI01000002.1"/>
</dbReference>
<evidence type="ECO:0000256" key="3">
    <source>
        <dbReference type="ARBA" id="ARBA00023004"/>
    </source>
</evidence>
<dbReference type="InterPro" id="IPR050884">
    <property type="entry name" value="CNP_phosphodiesterase-III"/>
</dbReference>
<dbReference type="Pfam" id="PF00149">
    <property type="entry name" value="Metallophos"/>
    <property type="match status" value="1"/>
</dbReference>
<dbReference type="InterPro" id="IPR029052">
    <property type="entry name" value="Metallo-depent_PP-like"/>
</dbReference>
<evidence type="ECO:0000313" key="7">
    <source>
        <dbReference type="Proteomes" id="UP000215788"/>
    </source>
</evidence>
<dbReference type="Proteomes" id="UP000215788">
    <property type="component" value="Unassembled WGS sequence"/>
</dbReference>
<evidence type="ECO:0000256" key="4">
    <source>
        <dbReference type="ARBA" id="ARBA00025742"/>
    </source>
</evidence>
<keyword evidence="2" id="KW-0378">Hydrolase</keyword>
<comment type="similarity">
    <text evidence="4">Belongs to the cyclic nucleotide phosphodiesterase class-III family.</text>
</comment>
<comment type="caution">
    <text evidence="6">The sequence shown here is derived from an EMBL/GenBank/DDBJ whole genome shotgun (WGS) entry which is preliminary data.</text>
</comment>
<dbReference type="GO" id="GO:0046872">
    <property type="term" value="F:metal ion binding"/>
    <property type="evidence" value="ECO:0007669"/>
    <property type="project" value="UniProtKB-KW"/>
</dbReference>
<dbReference type="InterPro" id="IPR026575">
    <property type="entry name" value="GpdQ/CpdA-like"/>
</dbReference>
<evidence type="ECO:0000259" key="5">
    <source>
        <dbReference type="Pfam" id="PF00149"/>
    </source>
</evidence>
<sequence length="271" mass="30249">MPSVSTLTTEDPVLLVQLSDSHLFADANGSLLGLNTARSLQQVIDLVGAEQPSVDVLLATGDLAQDGSVQAYQYFRQVTASLAPVARWIPGNHDDVQQMREAAIQSRLMDPRVDVGNWRITMLHSNVLKKSHGYLKDDQLQLLAQSLSEAPQRHHLIGLHHHPVPVGCQWIEPIGLLNAEAFWAVIDRFPQVKAVLWGHVHQPFDQRRKAVRLLATPSTCFQFAANSMDFKVSSEAPGYRWIRLNPDGTLHTGISRVADFDFEPDYSTDKY</sequence>
<dbReference type="NCBIfam" id="NF008359">
    <property type="entry name" value="PRK11148.1"/>
    <property type="match status" value="1"/>
</dbReference>
<dbReference type="SUPFAM" id="SSF56300">
    <property type="entry name" value="Metallo-dependent phosphatases"/>
    <property type="match status" value="1"/>
</dbReference>
<accession>A0A266NF42</accession>
<gene>
    <name evidence="6" type="ORF">CJF39_02025</name>
</gene>
<dbReference type="CDD" id="cd07402">
    <property type="entry name" value="MPP_GpdQ"/>
    <property type="match status" value="1"/>
</dbReference>
<proteinExistence type="inferred from homology"/>
<name>A0A266NF42_9PSED</name>
<reference evidence="6 7" key="1">
    <citation type="submission" date="2017-08" db="EMBL/GenBank/DDBJ databases">
        <title>Genomic and metabolic characterisation of spoilage-associated Pseudomonas species.</title>
        <authorList>
            <person name="Stanborough T."/>
            <person name="Fegan N."/>
            <person name="Powell S.M."/>
            <person name="Singh T."/>
            <person name="Tamplin M.L."/>
            <person name="Chandry P.S."/>
        </authorList>
    </citation>
    <scope>NUCLEOTIDE SEQUENCE [LARGE SCALE GENOMIC DNA]</scope>
    <source>
        <strain evidence="6 7">L1802</strain>
    </source>
</reference>
<keyword evidence="3" id="KW-0408">Iron</keyword>
<dbReference type="PANTHER" id="PTHR42988">
    <property type="entry name" value="PHOSPHOHYDROLASE"/>
    <property type="match status" value="1"/>
</dbReference>
<dbReference type="OrthoDB" id="9784378at2"/>
<organism evidence="6 7">
    <name type="scientific">Pseudomonas lundensis</name>
    <dbReference type="NCBI Taxonomy" id="86185"/>
    <lineage>
        <taxon>Bacteria</taxon>
        <taxon>Pseudomonadati</taxon>
        <taxon>Pseudomonadota</taxon>
        <taxon>Gammaproteobacteria</taxon>
        <taxon>Pseudomonadales</taxon>
        <taxon>Pseudomonadaceae</taxon>
        <taxon>Pseudomonas</taxon>
    </lineage>
</organism>
<evidence type="ECO:0000256" key="1">
    <source>
        <dbReference type="ARBA" id="ARBA00022723"/>
    </source>
</evidence>
<dbReference type="GO" id="GO:0004112">
    <property type="term" value="F:cyclic-nucleotide phosphodiesterase activity"/>
    <property type="evidence" value="ECO:0007669"/>
    <property type="project" value="InterPro"/>
</dbReference>
<dbReference type="EMBL" id="NQKI01000002">
    <property type="protein sequence ID" value="OZY61043.1"/>
    <property type="molecule type" value="Genomic_DNA"/>
</dbReference>
<dbReference type="Gene3D" id="3.60.21.10">
    <property type="match status" value="1"/>
</dbReference>
<evidence type="ECO:0000256" key="2">
    <source>
        <dbReference type="ARBA" id="ARBA00022801"/>
    </source>
</evidence>
<evidence type="ECO:0000313" key="6">
    <source>
        <dbReference type="EMBL" id="OZY61043.1"/>
    </source>
</evidence>
<keyword evidence="1" id="KW-0479">Metal-binding</keyword>
<feature type="domain" description="Calcineurin-like phosphoesterase" evidence="5">
    <location>
        <begin position="16"/>
        <end position="203"/>
    </location>
</feature>
<protein>
    <submittedName>
        <fullName evidence="6">3',5'-cyclic-AMP phosphodiesterase</fullName>
    </submittedName>
</protein>
<dbReference type="InterPro" id="IPR004843">
    <property type="entry name" value="Calcineurin-like_PHP"/>
</dbReference>
<dbReference type="AlphaFoldDB" id="A0A266NF42"/>